<dbReference type="OrthoDB" id="236886at2"/>
<dbReference type="InterPro" id="IPR038673">
    <property type="entry name" value="OprB_sf"/>
</dbReference>
<dbReference type="EMBL" id="BATL01000090">
    <property type="protein sequence ID" value="GAD77780.1"/>
    <property type="molecule type" value="Genomic_DNA"/>
</dbReference>
<dbReference type="RefSeq" id="WP_021711516.1">
    <property type="nucleotide sequence ID" value="NZ_BAOB01000247.1"/>
</dbReference>
<comment type="caution">
    <text evidence="2">The sequence shown here is derived from an EMBL/GenBank/DDBJ whole genome shotgun (WGS) entry which is preliminary data.</text>
</comment>
<dbReference type="GO" id="GO:0015288">
    <property type="term" value="F:porin activity"/>
    <property type="evidence" value="ECO:0007669"/>
    <property type="project" value="InterPro"/>
</dbReference>
<dbReference type="GO" id="GO:0008643">
    <property type="term" value="P:carbohydrate transport"/>
    <property type="evidence" value="ECO:0007669"/>
    <property type="project" value="InterPro"/>
</dbReference>
<dbReference type="GO" id="GO:0016020">
    <property type="term" value="C:membrane"/>
    <property type="evidence" value="ECO:0007669"/>
    <property type="project" value="InterPro"/>
</dbReference>
<name>U3AVM2_9VIBR</name>
<evidence type="ECO:0000313" key="3">
    <source>
        <dbReference type="Proteomes" id="UP000016567"/>
    </source>
</evidence>
<reference evidence="2 3" key="1">
    <citation type="submission" date="2013-09" db="EMBL/GenBank/DDBJ databases">
        <title>Whole genome shotgun sequence of Vibrio azureus NBRC 104587.</title>
        <authorList>
            <person name="Isaki S."/>
            <person name="Hosoyama A."/>
            <person name="Numata M."/>
            <person name="Hashimoto M."/>
            <person name="Hosoyama Y."/>
            <person name="Tsuchikane K."/>
            <person name="Noguchi M."/>
            <person name="Hirakata S."/>
            <person name="Ichikawa N."/>
            <person name="Ohji S."/>
            <person name="Yamazoe A."/>
            <person name="Fujita N."/>
        </authorList>
    </citation>
    <scope>NUCLEOTIDE SEQUENCE [LARGE SCALE GENOMIC DNA]</scope>
    <source>
        <strain evidence="2 3">NBRC 104587</strain>
    </source>
</reference>
<protein>
    <submittedName>
        <fullName evidence="2">Uncharacterized protein</fullName>
    </submittedName>
</protein>
<evidence type="ECO:0000256" key="1">
    <source>
        <dbReference type="ARBA" id="ARBA00008769"/>
    </source>
</evidence>
<accession>U3AVM2</accession>
<keyword evidence="3" id="KW-1185">Reference proteome</keyword>
<evidence type="ECO:0000313" key="2">
    <source>
        <dbReference type="EMBL" id="GAD77780.1"/>
    </source>
</evidence>
<dbReference type="eggNOG" id="COG3659">
    <property type="taxonomic scope" value="Bacteria"/>
</dbReference>
<comment type="similarity">
    <text evidence="1">Belongs to the OprB family.</text>
</comment>
<proteinExistence type="inferred from homology"/>
<dbReference type="STRING" id="1219077.VAZ01S_090_00170"/>
<organism evidence="2 3">
    <name type="scientific">Vibrio azureus NBRC 104587</name>
    <dbReference type="NCBI Taxonomy" id="1219077"/>
    <lineage>
        <taxon>Bacteria</taxon>
        <taxon>Pseudomonadati</taxon>
        <taxon>Pseudomonadota</taxon>
        <taxon>Gammaproteobacteria</taxon>
        <taxon>Vibrionales</taxon>
        <taxon>Vibrionaceae</taxon>
        <taxon>Vibrio</taxon>
    </lineage>
</organism>
<dbReference type="AlphaFoldDB" id="U3AVM2"/>
<dbReference type="Gene3D" id="2.40.160.180">
    <property type="entry name" value="Carbohydrate-selective porin OprB"/>
    <property type="match status" value="1"/>
</dbReference>
<gene>
    <name evidence="2" type="ORF">VAZ01S_090_00170</name>
</gene>
<dbReference type="Proteomes" id="UP000016567">
    <property type="component" value="Unassembled WGS sequence"/>
</dbReference>
<sequence>MWKFTLRTSRGDGLGEYRRKLSFVVLLLIFPFTHDVAASPPSSEEPINISAEYYMFGLMSPEVIRSKKSALSGIARASLDYKAYEEGEDSGSFKLKVDHKHSYSKNSPSSFVMNNIGGFGLIGPAFSDIGFRLTHLYWKQTFNAQQTALMVGFLDSTDYVDMYALGNPYFGFSNVQFSTGAGTIAIPDESTFGLSMSHFVSDRYYLNLSLSDALADSTEPFDGLSHFFKDHQFFKSLEVGLVSSQDSFLYQNIHLTVWHSDGIMEQADENYGFNVSAVYQTGNWIPFFRAGTAKGPELLYQSSVVAGFGYKDFGPGTLGFAVGWGEPNSSDDEVYNAELFYLTHIGPVSLTPTVQYLSPLPFNSRASDAWVFGLRGRVSFSL</sequence>